<dbReference type="RefSeq" id="WP_074844750.1">
    <property type="nucleotide sequence ID" value="NZ_FOOE01000005.1"/>
</dbReference>
<organism evidence="5 6">
    <name type="scientific">Clostridium cadaveris</name>
    <dbReference type="NCBI Taxonomy" id="1529"/>
    <lineage>
        <taxon>Bacteria</taxon>
        <taxon>Bacillati</taxon>
        <taxon>Bacillota</taxon>
        <taxon>Clostridia</taxon>
        <taxon>Eubacteriales</taxon>
        <taxon>Clostridiaceae</taxon>
        <taxon>Clostridium</taxon>
    </lineage>
</organism>
<evidence type="ECO:0000313" key="6">
    <source>
        <dbReference type="Proteomes" id="UP000182135"/>
    </source>
</evidence>
<dbReference type="InterPro" id="IPR005474">
    <property type="entry name" value="Transketolase_N"/>
</dbReference>
<reference evidence="5 6" key="1">
    <citation type="submission" date="2016-10" db="EMBL/GenBank/DDBJ databases">
        <authorList>
            <person name="de Groot N.N."/>
        </authorList>
    </citation>
    <scope>NUCLEOTIDE SEQUENCE [LARGE SCALE GENOMIC DNA]</scope>
    <source>
        <strain evidence="5 6">NLAE-zl-G419</strain>
    </source>
</reference>
<dbReference type="STRING" id="1529.SAMN04487885_10534"/>
<dbReference type="Pfam" id="PF00456">
    <property type="entry name" value="Transketolase_N"/>
    <property type="match status" value="1"/>
</dbReference>
<proteinExistence type="inferred from homology"/>
<dbReference type="InterPro" id="IPR029061">
    <property type="entry name" value="THDP-binding"/>
</dbReference>
<accession>A0A1I2KGQ9</accession>
<feature type="domain" description="Transketolase N-terminal" evidence="4">
    <location>
        <begin position="12"/>
        <end position="268"/>
    </location>
</feature>
<dbReference type="PANTHER" id="PTHR47514:SF1">
    <property type="entry name" value="TRANSKETOLASE N-TERMINAL SECTION-RELATED"/>
    <property type="match status" value="1"/>
</dbReference>
<dbReference type="PANTHER" id="PTHR47514">
    <property type="entry name" value="TRANSKETOLASE N-TERMINAL SECTION-RELATED"/>
    <property type="match status" value="1"/>
</dbReference>
<dbReference type="OrthoDB" id="8732661at2"/>
<evidence type="ECO:0000256" key="1">
    <source>
        <dbReference type="ARBA" id="ARBA00001964"/>
    </source>
</evidence>
<comment type="cofactor">
    <cofactor evidence="1">
        <name>thiamine diphosphate</name>
        <dbReference type="ChEBI" id="CHEBI:58937"/>
    </cofactor>
</comment>
<protein>
    <submittedName>
        <fullName evidence="5">Transketolase</fullName>
    </submittedName>
</protein>
<sequence length="273" mass="30128">MNREEILLLEEKAKRVRRLIIKEIASIGTGHVGGSLSAADALVLLYNKVMNIDVNNPKMEGRDRFVLSKGHAGAGLYAVLCEKGYITEETLYTLNQNNTTLPSHCDMNKVNGIDMTTGSLGQGFSAAVGMALAAKIAKEDAYIYTMVGDGECQEGQIWEAALAASSFKLNNLIGFVDYNKLQLDGPLKEIIEMSPMDKKWEAFGWNVIDVDGHNMEEMYNAIMRAKECKDKPSMIILNTIKGKGVKSIEAQGFKNHSMTLTEEIVKEALEELK</sequence>
<evidence type="ECO:0000259" key="4">
    <source>
        <dbReference type="Pfam" id="PF00456"/>
    </source>
</evidence>
<dbReference type="eggNOG" id="COG3959">
    <property type="taxonomic scope" value="Bacteria"/>
</dbReference>
<dbReference type="EMBL" id="FOOE01000005">
    <property type="protein sequence ID" value="SFF64116.1"/>
    <property type="molecule type" value="Genomic_DNA"/>
</dbReference>
<dbReference type="AlphaFoldDB" id="A0A1I2KGQ9"/>
<evidence type="ECO:0000313" key="5">
    <source>
        <dbReference type="EMBL" id="SFF64116.1"/>
    </source>
</evidence>
<keyword evidence="6" id="KW-1185">Reference proteome</keyword>
<evidence type="ECO:0000256" key="2">
    <source>
        <dbReference type="ARBA" id="ARBA00007131"/>
    </source>
</evidence>
<gene>
    <name evidence="5" type="ORF">SAMN04487885_10534</name>
</gene>
<dbReference type="SUPFAM" id="SSF52518">
    <property type="entry name" value="Thiamin diphosphate-binding fold (THDP-binding)"/>
    <property type="match status" value="1"/>
</dbReference>
<comment type="similarity">
    <text evidence="2">Belongs to the transketolase family.</text>
</comment>
<name>A0A1I2KGQ9_9CLOT</name>
<dbReference type="CDD" id="cd02012">
    <property type="entry name" value="TPP_TK"/>
    <property type="match status" value="1"/>
</dbReference>
<dbReference type="Gene3D" id="3.40.50.970">
    <property type="match status" value="1"/>
</dbReference>
<dbReference type="Proteomes" id="UP000182135">
    <property type="component" value="Unassembled WGS sequence"/>
</dbReference>
<keyword evidence="3" id="KW-0786">Thiamine pyrophosphate</keyword>
<evidence type="ECO:0000256" key="3">
    <source>
        <dbReference type="ARBA" id="ARBA00023052"/>
    </source>
</evidence>